<name>M0IKQ7_9EURY</name>
<dbReference type="AlphaFoldDB" id="M0IKQ7"/>
<keyword evidence="1" id="KW-0472">Membrane</keyword>
<feature type="transmembrane region" description="Helical" evidence="1">
    <location>
        <begin position="330"/>
        <end position="350"/>
    </location>
</feature>
<organism evidence="3 4">
    <name type="scientific">Haloferax mucosum ATCC BAA-1512</name>
    <dbReference type="NCBI Taxonomy" id="662479"/>
    <lineage>
        <taxon>Archaea</taxon>
        <taxon>Methanobacteriati</taxon>
        <taxon>Methanobacteriota</taxon>
        <taxon>Stenosarchaea group</taxon>
        <taxon>Halobacteria</taxon>
        <taxon>Halobacteriales</taxon>
        <taxon>Haloferacaceae</taxon>
        <taxon>Haloferax</taxon>
    </lineage>
</organism>
<dbReference type="EMBL" id="AOLN01000007">
    <property type="protein sequence ID" value="ELZ96438.1"/>
    <property type="molecule type" value="Genomic_DNA"/>
</dbReference>
<keyword evidence="1" id="KW-0812">Transmembrane</keyword>
<dbReference type="Gene3D" id="1.10.287.70">
    <property type="match status" value="1"/>
</dbReference>
<feature type="domain" description="Potassium channel" evidence="2">
    <location>
        <begin position="298"/>
        <end position="353"/>
    </location>
</feature>
<evidence type="ECO:0000259" key="2">
    <source>
        <dbReference type="Pfam" id="PF07885"/>
    </source>
</evidence>
<dbReference type="SUPFAM" id="SSF81324">
    <property type="entry name" value="Voltage-gated potassium channels"/>
    <property type="match status" value="1"/>
</dbReference>
<gene>
    <name evidence="3" type="ORF">C440_04803</name>
</gene>
<evidence type="ECO:0000313" key="3">
    <source>
        <dbReference type="EMBL" id="ELZ96438.1"/>
    </source>
</evidence>
<comment type="caution">
    <text evidence="3">The sequence shown here is derived from an EMBL/GenBank/DDBJ whole genome shotgun (WGS) entry which is preliminary data.</text>
</comment>
<dbReference type="PANTHER" id="PTHR14136:SF17">
    <property type="entry name" value="BTB_POZ DOMAIN-CONTAINING PROTEIN KCTD9"/>
    <property type="match status" value="1"/>
</dbReference>
<dbReference type="PATRIC" id="fig|662479.7.peg.987"/>
<dbReference type="PANTHER" id="PTHR14136">
    <property type="entry name" value="BTB_POZ DOMAIN-CONTAINING PROTEIN KCTD9"/>
    <property type="match status" value="1"/>
</dbReference>
<sequence length="356" mass="40433">MAGSNFSGATISNSKFREINLCRVNLSNAVLSGEVEFKEVDATSANLTQAKMNGRSFQGANLEESVMRDTDLRGTDLKGARLFDADFNTIRINDQTDLGDRCHYEYLADLDAECNGPEQSDSVENNDLEYEIDDLVRNSSFLSRLTPTPIRTCKRFWNRFRSDSTDGWAKQNAELLKSSARVYRAYQQLLRANSLPSRVRHFRIREKEARRKQAFVEGDIIAWMRLSALRWFIQYGERYRNVLINSIFVILLWGILYLHTGGIRNSTSSGDPIQRGSVAFIRTVARWIVEILPGTYDQTIQLLTSMYFSVVTFTTLGYGDFQPASDFTRLLAGVESLIGAGLTAVFIFILSRRATW</sequence>
<evidence type="ECO:0000256" key="1">
    <source>
        <dbReference type="SAM" id="Phobius"/>
    </source>
</evidence>
<protein>
    <submittedName>
        <fullName evidence="3">Ion transport 2 domain protein</fullName>
    </submittedName>
</protein>
<dbReference type="InterPro" id="IPR013099">
    <property type="entry name" value="K_chnl_dom"/>
</dbReference>
<dbReference type="Pfam" id="PF00805">
    <property type="entry name" value="Pentapeptide"/>
    <property type="match status" value="2"/>
</dbReference>
<accession>M0IKQ7</accession>
<proteinExistence type="predicted"/>
<reference evidence="3 4" key="1">
    <citation type="journal article" date="2014" name="PLoS Genet.">
        <title>Phylogenetically driven sequencing of extremely halophilic archaea reveals strategies for static and dynamic osmo-response.</title>
        <authorList>
            <person name="Becker E.A."/>
            <person name="Seitzer P.M."/>
            <person name="Tritt A."/>
            <person name="Larsen D."/>
            <person name="Krusor M."/>
            <person name="Yao A.I."/>
            <person name="Wu D."/>
            <person name="Madern D."/>
            <person name="Eisen J.A."/>
            <person name="Darling A.E."/>
            <person name="Facciotti M.T."/>
        </authorList>
    </citation>
    <scope>NUCLEOTIDE SEQUENCE [LARGE SCALE GENOMIC DNA]</scope>
    <source>
        <strain evidence="3 4">ATCC BAA-1512</strain>
    </source>
</reference>
<keyword evidence="1" id="KW-1133">Transmembrane helix</keyword>
<dbReference type="InterPro" id="IPR001646">
    <property type="entry name" value="5peptide_repeat"/>
</dbReference>
<dbReference type="Proteomes" id="UP000011550">
    <property type="component" value="Unassembled WGS sequence"/>
</dbReference>
<keyword evidence="4" id="KW-1185">Reference proteome</keyword>
<evidence type="ECO:0000313" key="4">
    <source>
        <dbReference type="Proteomes" id="UP000011550"/>
    </source>
</evidence>
<dbReference type="SUPFAM" id="SSF141571">
    <property type="entry name" value="Pentapeptide repeat-like"/>
    <property type="match status" value="1"/>
</dbReference>
<feature type="transmembrane region" description="Helical" evidence="1">
    <location>
        <begin position="239"/>
        <end position="258"/>
    </location>
</feature>
<dbReference type="InterPro" id="IPR051082">
    <property type="entry name" value="Pentapeptide-BTB/POZ_domain"/>
</dbReference>
<dbReference type="Gene3D" id="2.160.20.80">
    <property type="entry name" value="E3 ubiquitin-protein ligase SopA"/>
    <property type="match status" value="1"/>
</dbReference>
<dbReference type="Pfam" id="PF07885">
    <property type="entry name" value="Ion_trans_2"/>
    <property type="match status" value="1"/>
</dbReference>
<dbReference type="STRING" id="662479.C440_04803"/>